<evidence type="ECO:0000313" key="2">
    <source>
        <dbReference type="Proteomes" id="UP001157502"/>
    </source>
</evidence>
<sequence>MGPAVTGEEREMSPDEKRSHGELAKVSCGETERVGKSEEEEEDEEAGASSADGRTERALTSVSRKRPGGVQTGNGRARVRSSERIYKRMSGGALRGGNVTLMQDEEEGEKSRKTGQPLGLAEGLGSTQVLHVYPWLWHGAQQSPLRACSRTPTRSV</sequence>
<evidence type="ECO:0000313" key="1">
    <source>
        <dbReference type="EMBL" id="KAJ7992371.1"/>
    </source>
</evidence>
<gene>
    <name evidence="1" type="ORF">DPEC_G00277830</name>
</gene>
<dbReference type="EMBL" id="CM055752">
    <property type="protein sequence ID" value="KAJ7992371.1"/>
    <property type="molecule type" value="Genomic_DNA"/>
</dbReference>
<name>A0ACC2FM25_DALPE</name>
<reference evidence="1" key="1">
    <citation type="submission" date="2021-05" db="EMBL/GenBank/DDBJ databases">
        <authorList>
            <person name="Pan Q."/>
            <person name="Jouanno E."/>
            <person name="Zahm M."/>
            <person name="Klopp C."/>
            <person name="Cabau C."/>
            <person name="Louis A."/>
            <person name="Berthelot C."/>
            <person name="Parey E."/>
            <person name="Roest Crollius H."/>
            <person name="Montfort J."/>
            <person name="Robinson-Rechavi M."/>
            <person name="Bouchez O."/>
            <person name="Lampietro C."/>
            <person name="Lopez Roques C."/>
            <person name="Donnadieu C."/>
            <person name="Postlethwait J."/>
            <person name="Bobe J."/>
            <person name="Dillon D."/>
            <person name="Chandos A."/>
            <person name="von Hippel F."/>
            <person name="Guiguen Y."/>
        </authorList>
    </citation>
    <scope>NUCLEOTIDE SEQUENCE</scope>
    <source>
        <strain evidence="1">YG-Jan2019</strain>
    </source>
</reference>
<organism evidence="1 2">
    <name type="scientific">Dallia pectoralis</name>
    <name type="common">Alaska blackfish</name>
    <dbReference type="NCBI Taxonomy" id="75939"/>
    <lineage>
        <taxon>Eukaryota</taxon>
        <taxon>Metazoa</taxon>
        <taxon>Chordata</taxon>
        <taxon>Craniata</taxon>
        <taxon>Vertebrata</taxon>
        <taxon>Euteleostomi</taxon>
        <taxon>Actinopterygii</taxon>
        <taxon>Neopterygii</taxon>
        <taxon>Teleostei</taxon>
        <taxon>Protacanthopterygii</taxon>
        <taxon>Esociformes</taxon>
        <taxon>Umbridae</taxon>
        <taxon>Dallia</taxon>
    </lineage>
</organism>
<dbReference type="Proteomes" id="UP001157502">
    <property type="component" value="Chromosome 25"/>
</dbReference>
<keyword evidence="2" id="KW-1185">Reference proteome</keyword>
<protein>
    <submittedName>
        <fullName evidence="1">Uncharacterized protein</fullName>
    </submittedName>
</protein>
<comment type="caution">
    <text evidence="1">The sequence shown here is derived from an EMBL/GenBank/DDBJ whole genome shotgun (WGS) entry which is preliminary data.</text>
</comment>
<accession>A0ACC2FM25</accession>
<proteinExistence type="predicted"/>